<feature type="region of interest" description="Disordered" evidence="1">
    <location>
        <begin position="32"/>
        <end position="69"/>
    </location>
</feature>
<sequence>MSTAFRSMSNPHVHLHTPPPFVAGYPMVPAAPTATPEQGGDGVRTFAGNGPKRKKKKSKREAMPAAVHSSDVGTLRSALRSEVRIRRELQSKMVEVQAKIARLWDSLPVDVHASFEASATQYDLGLKNACTFIAAAVGIQFLVNGIVPTAQAWDLLLRLGGQAYTLGPTRAASLTEALPSVLRVLNVAPTQLALYPDWRTFLYDITPGYPPPLLEALIGPHSALLESKYDLKAALMPDLMHLMPPLALILTGHNETYSVLVSADLKVHFRDSHVTSQHDFGDLHMFFAWLEANENILEPGDTPDDDESEPDDEMIMHLGLHNQVAVHLLLPQHAT</sequence>
<gene>
    <name evidence="2" type="ORF">AMSG_05208</name>
</gene>
<dbReference type="RefSeq" id="XP_013757940.1">
    <property type="nucleotide sequence ID" value="XM_013902486.1"/>
</dbReference>
<dbReference type="GeneID" id="25564663"/>
<proteinExistence type="predicted"/>
<evidence type="ECO:0000313" key="3">
    <source>
        <dbReference type="Proteomes" id="UP000054408"/>
    </source>
</evidence>
<accession>A0A0L0DAV9</accession>
<organism evidence="2 3">
    <name type="scientific">Thecamonas trahens ATCC 50062</name>
    <dbReference type="NCBI Taxonomy" id="461836"/>
    <lineage>
        <taxon>Eukaryota</taxon>
        <taxon>Apusozoa</taxon>
        <taxon>Apusomonadida</taxon>
        <taxon>Apusomonadidae</taxon>
        <taxon>Thecamonas</taxon>
    </lineage>
</organism>
<dbReference type="Proteomes" id="UP000054408">
    <property type="component" value="Unassembled WGS sequence"/>
</dbReference>
<dbReference type="EMBL" id="GL349454">
    <property type="protein sequence ID" value="KNC49221.1"/>
    <property type="molecule type" value="Genomic_DNA"/>
</dbReference>
<reference evidence="2 3" key="1">
    <citation type="submission" date="2010-05" db="EMBL/GenBank/DDBJ databases">
        <title>The Genome Sequence of Thecamonas trahens ATCC 50062.</title>
        <authorList>
            <consortium name="The Broad Institute Genome Sequencing Platform"/>
            <person name="Russ C."/>
            <person name="Cuomo C."/>
            <person name="Shea T."/>
            <person name="Young S.K."/>
            <person name="Zeng Q."/>
            <person name="Koehrsen M."/>
            <person name="Haas B."/>
            <person name="Borodovsky M."/>
            <person name="Guigo R."/>
            <person name="Alvarado L."/>
            <person name="Berlin A."/>
            <person name="Bochicchio J."/>
            <person name="Borenstein D."/>
            <person name="Chapman S."/>
            <person name="Chen Z."/>
            <person name="Freedman E."/>
            <person name="Gellesch M."/>
            <person name="Goldberg J."/>
            <person name="Griggs A."/>
            <person name="Gujja S."/>
            <person name="Heilman E."/>
            <person name="Heiman D."/>
            <person name="Hepburn T."/>
            <person name="Howarth C."/>
            <person name="Jen D."/>
            <person name="Larson L."/>
            <person name="Mehta T."/>
            <person name="Park D."/>
            <person name="Pearson M."/>
            <person name="Roberts A."/>
            <person name="Saif S."/>
            <person name="Shenoy N."/>
            <person name="Sisk P."/>
            <person name="Stolte C."/>
            <person name="Sykes S."/>
            <person name="Thomson T."/>
            <person name="Walk T."/>
            <person name="White J."/>
            <person name="Yandava C."/>
            <person name="Burger G."/>
            <person name="Gray M.W."/>
            <person name="Holland P.W.H."/>
            <person name="King N."/>
            <person name="Lang F.B.F."/>
            <person name="Roger A.J."/>
            <person name="Ruiz-Trillo I."/>
            <person name="Lander E."/>
            <person name="Nusbaum C."/>
        </authorList>
    </citation>
    <scope>NUCLEOTIDE SEQUENCE [LARGE SCALE GENOMIC DNA]</scope>
    <source>
        <strain evidence="2 3">ATCC 50062</strain>
    </source>
</reference>
<evidence type="ECO:0000313" key="2">
    <source>
        <dbReference type="EMBL" id="KNC49221.1"/>
    </source>
</evidence>
<dbReference type="AlphaFoldDB" id="A0A0L0DAV9"/>
<evidence type="ECO:0000256" key="1">
    <source>
        <dbReference type="SAM" id="MobiDB-lite"/>
    </source>
</evidence>
<keyword evidence="3" id="KW-1185">Reference proteome</keyword>
<protein>
    <submittedName>
        <fullName evidence="2">Uncharacterized protein</fullName>
    </submittedName>
</protein>
<name>A0A0L0DAV9_THETB</name>